<accession>A0A7L6N5J6</accession>
<dbReference type="InterPro" id="IPR013497">
    <property type="entry name" value="Topo_IA_cen"/>
</dbReference>
<dbReference type="InterPro" id="IPR006171">
    <property type="entry name" value="TOPRIM_dom"/>
</dbReference>
<dbReference type="Gene3D" id="3.30.65.10">
    <property type="entry name" value="Bacterial Topoisomerase I, domain 1"/>
    <property type="match status" value="1"/>
</dbReference>
<keyword evidence="3" id="KW-0479">Metal-binding</keyword>
<dbReference type="GO" id="GO:0003917">
    <property type="term" value="F:DNA topoisomerase type I (single strand cut, ATP-independent) activity"/>
    <property type="evidence" value="ECO:0007669"/>
    <property type="project" value="UniProtKB-UniRule"/>
</dbReference>
<dbReference type="GO" id="GO:0005694">
    <property type="term" value="C:chromosome"/>
    <property type="evidence" value="ECO:0007669"/>
    <property type="project" value="InterPro"/>
</dbReference>
<keyword evidence="7 10" id="KW-0799">Topoisomerase</keyword>
<evidence type="ECO:0000256" key="10">
    <source>
        <dbReference type="HAMAP-Rule" id="MF_00952"/>
    </source>
</evidence>
<dbReference type="InterPro" id="IPR003601">
    <property type="entry name" value="Topo_IA_2"/>
</dbReference>
<dbReference type="InterPro" id="IPR013498">
    <property type="entry name" value="Topo_IA_Znf"/>
</dbReference>
<feature type="active site" description="O-(5'-phospho-DNA)-tyrosine intermediate" evidence="10">
    <location>
        <position position="294"/>
    </location>
</feature>
<feature type="site" description="Interaction with DNA" evidence="10">
    <location>
        <position position="146"/>
    </location>
</feature>
<dbReference type="SMART" id="SM00436">
    <property type="entry name" value="TOP1Bc"/>
    <property type="match status" value="1"/>
</dbReference>
<dbReference type="GO" id="GO:0006265">
    <property type="term" value="P:DNA topological change"/>
    <property type="evidence" value="ECO:0007669"/>
    <property type="project" value="UniProtKB-UniRule"/>
</dbReference>
<evidence type="ECO:0000256" key="1">
    <source>
        <dbReference type="ARBA" id="ARBA00000213"/>
    </source>
</evidence>
<comment type="subunit">
    <text evidence="10">Monomer.</text>
</comment>
<dbReference type="SUPFAM" id="SSF57783">
    <property type="entry name" value="Zinc beta-ribbon"/>
    <property type="match status" value="2"/>
</dbReference>
<dbReference type="PROSITE" id="PS50880">
    <property type="entry name" value="TOPRIM"/>
    <property type="match status" value="1"/>
</dbReference>
<feature type="site" description="Interaction with DNA" evidence="10">
    <location>
        <position position="489"/>
    </location>
</feature>
<evidence type="ECO:0000256" key="6">
    <source>
        <dbReference type="ARBA" id="ARBA00022842"/>
    </source>
</evidence>
<dbReference type="Pfam" id="PF01131">
    <property type="entry name" value="Topoisom_bac"/>
    <property type="match status" value="1"/>
</dbReference>
<dbReference type="InterPro" id="IPR013825">
    <property type="entry name" value="Topo_IA_cen_sub2"/>
</dbReference>
<sequence length="691" mass="79093">MSKKLVIVESPTKSKTISQYLGKDYEVKSSVGHIRDLATKGKGGLGVDVDKDFQPTYEIISGKNKTVSELNKALKDAEELYLATDPDREGEAISWHLKETLKIKNQKVYRVEFNEITKEAILNAFQHTRDIDEHLVSSQETRRILDRIIGFKLSKLLQSKIKSKSAGRVQSAALKLIVDREKEILAFVPEEYYEIYAKFKDIEAGLHQIDGEKPKISSAKESKDLLDRLDELFTVSELSKRQIKNNPNKALTTSLLQQQASSRYGYSSSKTMSLASNLYEGIDIGNETVGLITYTRTDSTRLSESFVSKTRQYIQENYGKEYLGYYRTDHKKQNVQDAHEAIRPTDIYRTPESIKSALSKQKNGSQLYKLYSLIYYKTLASLMKASKNEVTTLLLENNGLVFKTTSSKQLFDGYLKALEHIDQRQNQPALDLSQFKEGDQLKADEVYDKQLFTSPPARYSESRLIKEMEELGIGRPSTYAQTISTIIKRRYVEFKEKKFFPTEQGTLTIEKLEKFFKEFISADYSKNMEEILDDIAEGDEKQLKVLREFYDYFMPLVDHARQHMEKVEAEETGEMCPKCGSPMVYRMGRYGKFEACSNFPTCKYIKPNEKTKEKAFDTGVECPECKEGTLVLRTAKSGKNKGNQFLGCSRFPKCKYISPYEVVKENCDQCDNVVVKDKEGNVFCVDGKNCQ</sequence>
<dbReference type="AlphaFoldDB" id="A0A7L6N5J6"/>
<keyword evidence="9 10" id="KW-0413">Isomerase</keyword>
<evidence type="ECO:0000259" key="12">
    <source>
        <dbReference type="PROSITE" id="PS52039"/>
    </source>
</evidence>
<dbReference type="InterPro" id="IPR005733">
    <property type="entry name" value="TopoI_bac-type"/>
</dbReference>
<dbReference type="EC" id="5.6.2.1" evidence="10"/>
<evidence type="ECO:0000256" key="4">
    <source>
        <dbReference type="ARBA" id="ARBA00022771"/>
    </source>
</evidence>
<dbReference type="Gene3D" id="3.40.50.140">
    <property type="match status" value="1"/>
</dbReference>
<dbReference type="SMART" id="SM00493">
    <property type="entry name" value="TOPRIM"/>
    <property type="match status" value="1"/>
</dbReference>
<gene>
    <name evidence="10 13" type="primary">topA</name>
    <name evidence="13" type="ORF">HF295_05135</name>
</gene>
<evidence type="ECO:0000256" key="8">
    <source>
        <dbReference type="ARBA" id="ARBA00023125"/>
    </source>
</evidence>
<dbReference type="InterPro" id="IPR028612">
    <property type="entry name" value="Topoisom_1_IA"/>
</dbReference>
<feature type="site" description="Interaction with DNA" evidence="10">
    <location>
        <position position="33"/>
    </location>
</feature>
<evidence type="ECO:0000256" key="9">
    <source>
        <dbReference type="ARBA" id="ARBA00023235"/>
    </source>
</evidence>
<evidence type="ECO:0000256" key="3">
    <source>
        <dbReference type="ARBA" id="ARBA00022723"/>
    </source>
</evidence>
<dbReference type="Gene3D" id="2.70.20.10">
    <property type="entry name" value="Topoisomerase I, domain 3"/>
    <property type="match status" value="1"/>
</dbReference>
<dbReference type="GO" id="GO:0008270">
    <property type="term" value="F:zinc ion binding"/>
    <property type="evidence" value="ECO:0007669"/>
    <property type="project" value="UniProtKB-KW"/>
</dbReference>
<evidence type="ECO:0000256" key="7">
    <source>
        <dbReference type="ARBA" id="ARBA00023029"/>
    </source>
</evidence>
<dbReference type="SMART" id="SM00437">
    <property type="entry name" value="TOP1Ac"/>
    <property type="match status" value="1"/>
</dbReference>
<dbReference type="InterPro" id="IPR003602">
    <property type="entry name" value="Topo_IA_DNA-bd_dom"/>
</dbReference>
<dbReference type="PANTHER" id="PTHR42785:SF1">
    <property type="entry name" value="DNA TOPOISOMERASE"/>
    <property type="match status" value="1"/>
</dbReference>
<organism evidence="13 14">
    <name type="scientific">Hujiaoplasma nucleasis</name>
    <dbReference type="NCBI Taxonomy" id="2725268"/>
    <lineage>
        <taxon>Bacteria</taxon>
        <taxon>Bacillati</taxon>
        <taxon>Mycoplasmatota</taxon>
        <taxon>Mollicutes</taxon>
        <taxon>Candidatus Izemoplasmatales</taxon>
        <taxon>Hujiaoplasmataceae</taxon>
        <taxon>Hujiaoplasma</taxon>
    </lineage>
</organism>
<comment type="caution">
    <text evidence="10">Lacks conserved residue(s) required for the propagation of feature annotation.</text>
</comment>
<comment type="similarity">
    <text evidence="2 10">Belongs to the type IA topoisomerase family.</text>
</comment>
<dbReference type="GO" id="GO:0003677">
    <property type="term" value="F:DNA binding"/>
    <property type="evidence" value="ECO:0007669"/>
    <property type="project" value="UniProtKB-KW"/>
</dbReference>
<dbReference type="PRINTS" id="PR00417">
    <property type="entry name" value="PRTPISMRASEI"/>
</dbReference>
<dbReference type="Pfam" id="PF01396">
    <property type="entry name" value="Zn_ribbon_Top1"/>
    <property type="match status" value="2"/>
</dbReference>
<dbReference type="EMBL" id="CP051151">
    <property type="protein sequence ID" value="QLY40275.1"/>
    <property type="molecule type" value="Genomic_DNA"/>
</dbReference>
<protein>
    <recommendedName>
        <fullName evidence="10">DNA topoisomerase 1</fullName>
        <ecNumber evidence="10">5.6.2.1</ecNumber>
    </recommendedName>
    <alternativeName>
        <fullName evidence="10">DNA topoisomerase I</fullName>
    </alternativeName>
</protein>
<keyword evidence="4" id="KW-0863">Zinc-finger</keyword>
<feature type="domain" description="Toprim" evidence="11">
    <location>
        <begin position="3"/>
        <end position="116"/>
    </location>
</feature>
<evidence type="ECO:0000256" key="2">
    <source>
        <dbReference type="ARBA" id="ARBA00009446"/>
    </source>
</evidence>
<feature type="region of interest" description="Interaction with DNA" evidence="10">
    <location>
        <begin position="165"/>
        <end position="170"/>
    </location>
</feature>
<dbReference type="CDD" id="cd00186">
    <property type="entry name" value="TOP1Ac"/>
    <property type="match status" value="1"/>
</dbReference>
<evidence type="ECO:0000256" key="5">
    <source>
        <dbReference type="ARBA" id="ARBA00022833"/>
    </source>
</evidence>
<dbReference type="InterPro" id="IPR013824">
    <property type="entry name" value="Topo_IA_cen_sub1"/>
</dbReference>
<feature type="site" description="Interaction with DNA" evidence="10">
    <location>
        <position position="143"/>
    </location>
</feature>
<dbReference type="PANTHER" id="PTHR42785">
    <property type="entry name" value="DNA TOPOISOMERASE, TYPE IA, CORE"/>
    <property type="match status" value="1"/>
</dbReference>
<dbReference type="NCBIfam" id="TIGR01051">
    <property type="entry name" value="topA_bact"/>
    <property type="match status" value="1"/>
</dbReference>
<feature type="site" description="Interaction with DNA" evidence="10">
    <location>
        <position position="296"/>
    </location>
</feature>
<keyword evidence="8 10" id="KW-0238">DNA-binding</keyword>
<dbReference type="HAMAP" id="MF_00952">
    <property type="entry name" value="Topoisom_1_prok"/>
    <property type="match status" value="1"/>
</dbReference>
<feature type="site" description="Interaction with DNA" evidence="10">
    <location>
        <position position="142"/>
    </location>
</feature>
<dbReference type="InterPro" id="IPR013826">
    <property type="entry name" value="Topo_IA_cen_sub3"/>
</dbReference>
<dbReference type="Pfam" id="PF01751">
    <property type="entry name" value="Toprim"/>
    <property type="match status" value="1"/>
</dbReference>
<dbReference type="CDD" id="cd03363">
    <property type="entry name" value="TOPRIM_TopoIA_TopoI"/>
    <property type="match status" value="1"/>
</dbReference>
<dbReference type="KEGG" id="tbk:HF295_05135"/>
<dbReference type="SUPFAM" id="SSF56712">
    <property type="entry name" value="Prokaryotic type I DNA topoisomerase"/>
    <property type="match status" value="1"/>
</dbReference>
<comment type="function">
    <text evidence="10">Releases the supercoiling and torsional tension of DNA, which is introduced during the DNA replication and transcription, by transiently cleaving and rejoining one strand of the DNA duplex. Introduces a single-strand break via transesterification at a target site in duplex DNA. The scissile phosphodiester is attacked by the catalytic tyrosine of the enzyme, resulting in the formation of a DNA-(5'-phosphotyrosyl)-enzyme intermediate and the expulsion of a 3'-OH DNA strand. The free DNA strand then undergoes passage around the unbroken strand, thus removing DNA supercoils. Finally, in the religation step, the DNA 3'-OH attacks the covalent intermediate to expel the active-site tyrosine and restore the DNA phosphodiester backbone.</text>
</comment>
<dbReference type="InterPro" id="IPR000380">
    <property type="entry name" value="Topo_IA"/>
</dbReference>
<name>A0A7L6N5J6_9MOLU</name>
<dbReference type="Gene3D" id="1.10.290.10">
    <property type="entry name" value="Topoisomerase I, domain 4"/>
    <property type="match status" value="1"/>
</dbReference>
<feature type="domain" description="Topo IA-type catalytic" evidence="12">
    <location>
        <begin position="132"/>
        <end position="557"/>
    </location>
</feature>
<evidence type="ECO:0000259" key="11">
    <source>
        <dbReference type="PROSITE" id="PS50880"/>
    </source>
</evidence>
<proteinExistence type="inferred from homology"/>
<reference evidence="13 14" key="1">
    <citation type="submission" date="2020-04" db="EMBL/GenBank/DDBJ databases">
        <authorList>
            <person name="Zheng R.K."/>
            <person name="Sun C.M."/>
        </authorList>
    </citation>
    <scope>NUCLEOTIDE SEQUENCE [LARGE SCALE GENOMIC DNA]</scope>
    <source>
        <strain evidence="14">zrk29</strain>
    </source>
</reference>
<dbReference type="InterPro" id="IPR034149">
    <property type="entry name" value="TOPRIM_TopoI"/>
</dbReference>
<dbReference type="Gene3D" id="1.10.460.10">
    <property type="entry name" value="Topoisomerase I, domain 2"/>
    <property type="match status" value="1"/>
</dbReference>
<dbReference type="Proteomes" id="UP000512167">
    <property type="component" value="Chromosome"/>
</dbReference>
<evidence type="ECO:0000313" key="13">
    <source>
        <dbReference type="EMBL" id="QLY40275.1"/>
    </source>
</evidence>
<comment type="catalytic activity">
    <reaction evidence="1 10">
        <text>ATP-independent breakage of single-stranded DNA, followed by passage and rejoining.</text>
        <dbReference type="EC" id="5.6.2.1"/>
    </reaction>
</comment>
<keyword evidence="14" id="KW-1185">Reference proteome</keyword>
<dbReference type="PROSITE" id="PS52039">
    <property type="entry name" value="TOPO_IA_2"/>
    <property type="match status" value="1"/>
</dbReference>
<keyword evidence="5" id="KW-0862">Zinc</keyword>
<evidence type="ECO:0000313" key="14">
    <source>
        <dbReference type="Proteomes" id="UP000512167"/>
    </source>
</evidence>
<dbReference type="InterPro" id="IPR023405">
    <property type="entry name" value="Topo_IA_core_domain"/>
</dbReference>
<dbReference type="RefSeq" id="WP_312031102.1">
    <property type="nucleotide sequence ID" value="NZ_CP051151.1"/>
</dbReference>
<keyword evidence="6" id="KW-0460">Magnesium</keyword>